<keyword evidence="4" id="KW-1185">Reference proteome</keyword>
<proteinExistence type="inferred from homology"/>
<keyword evidence="2" id="KW-0663">Pyridoxal phosphate</keyword>
<dbReference type="InterPro" id="IPR015422">
    <property type="entry name" value="PyrdxlP-dep_Trfase_small"/>
</dbReference>
<reference evidence="3 4" key="1">
    <citation type="submission" date="2018-03" db="EMBL/GenBank/DDBJ databases">
        <title>Genomic Encyclopedia of Type Strains, Phase III (KMG-III): the genomes of soil and plant-associated and newly described type strains.</title>
        <authorList>
            <person name="Whitman W."/>
        </authorList>
    </citation>
    <scope>NUCLEOTIDE SEQUENCE [LARGE SCALE GENOMIC DNA]</scope>
    <source>
        <strain evidence="3 4">CGMCC 4.7104</strain>
    </source>
</reference>
<organism evidence="3 4">
    <name type="scientific">Nonomuraea fuscirosea</name>
    <dbReference type="NCBI Taxonomy" id="1291556"/>
    <lineage>
        <taxon>Bacteria</taxon>
        <taxon>Bacillati</taxon>
        <taxon>Actinomycetota</taxon>
        <taxon>Actinomycetes</taxon>
        <taxon>Streptosporangiales</taxon>
        <taxon>Streptosporangiaceae</taxon>
        <taxon>Nonomuraea</taxon>
    </lineage>
</organism>
<name>A0A2T0MQC6_9ACTN</name>
<dbReference type="EMBL" id="PVNG01000017">
    <property type="protein sequence ID" value="PRX60359.1"/>
    <property type="molecule type" value="Genomic_DNA"/>
</dbReference>
<dbReference type="Gene3D" id="3.90.1150.10">
    <property type="entry name" value="Aspartate Aminotransferase, domain 1"/>
    <property type="match status" value="1"/>
</dbReference>
<comment type="caution">
    <text evidence="3">The sequence shown here is derived from an EMBL/GenBank/DDBJ whole genome shotgun (WGS) entry which is preliminary data.</text>
</comment>
<comment type="cofactor">
    <cofactor evidence="1">
        <name>pyridoxal 5'-phosphate</name>
        <dbReference type="ChEBI" id="CHEBI:597326"/>
    </cofactor>
</comment>
<dbReference type="SUPFAM" id="SSF53383">
    <property type="entry name" value="PLP-dependent transferases"/>
    <property type="match status" value="1"/>
</dbReference>
<evidence type="ECO:0000313" key="3">
    <source>
        <dbReference type="EMBL" id="PRX60359.1"/>
    </source>
</evidence>
<dbReference type="CDD" id="cd00616">
    <property type="entry name" value="AHBA_syn"/>
    <property type="match status" value="1"/>
</dbReference>
<dbReference type="Proteomes" id="UP000238312">
    <property type="component" value="Unassembled WGS sequence"/>
</dbReference>
<dbReference type="GO" id="GO:0000271">
    <property type="term" value="P:polysaccharide biosynthetic process"/>
    <property type="evidence" value="ECO:0007669"/>
    <property type="project" value="TreeGrafter"/>
</dbReference>
<evidence type="ECO:0000256" key="1">
    <source>
        <dbReference type="ARBA" id="ARBA00001933"/>
    </source>
</evidence>
<dbReference type="PANTHER" id="PTHR30244">
    <property type="entry name" value="TRANSAMINASE"/>
    <property type="match status" value="1"/>
</dbReference>
<dbReference type="InterPro" id="IPR000653">
    <property type="entry name" value="DegT/StrS_aminotransferase"/>
</dbReference>
<dbReference type="OrthoDB" id="9804264at2"/>
<dbReference type="RefSeq" id="WP_106247083.1">
    <property type="nucleotide sequence ID" value="NZ_JBFAIB010000005.1"/>
</dbReference>
<dbReference type="InterPro" id="IPR015424">
    <property type="entry name" value="PyrdxlP-dep_Trfase"/>
</dbReference>
<dbReference type="InterPro" id="IPR015421">
    <property type="entry name" value="PyrdxlP-dep_Trfase_major"/>
</dbReference>
<dbReference type="Pfam" id="PF01041">
    <property type="entry name" value="DegT_DnrJ_EryC1"/>
    <property type="match status" value="1"/>
</dbReference>
<evidence type="ECO:0000313" key="4">
    <source>
        <dbReference type="Proteomes" id="UP000238312"/>
    </source>
</evidence>
<sequence>MSGLAMFGGPRAVPAELASEEHVGWPVVTDAERAAVVDVLDSGRFTSNQQAGEVQALEREWAEYVGAPHCAAVVNGTAAIELALAAAGIEAGAEVLMPALSFIAGAVAAVHRLAVPVFVDVDPVTFTMDPEATRAAVTPRTQAILAVHLHGLPCEMDALRALAAERGLVLIEDAAQAHGATYRGRRTGALGDVATFSLNVVKNLPTCGEGGLVTTGDADLHRRLLRYRQFGEDLQGRRRRDYLSHVLAGNAKISAVQAAFTRCQLARLEEYRRARERNVESLLGRLRELPGFVPPSCPPDRTHAWHIIRFRLDPAALDHPDLAPGALRAVAERALRAEGVPVMRYQTLPLPEQPAFRSRDGFAGGYPWRLPGACSAPYRPEDYPRTLAVIEDSLTLQRWHLNPAAGSVLRRCADAFEKVWEHRDELAAAARAMDDRQAIS</sequence>
<dbReference type="PANTHER" id="PTHR30244:SF34">
    <property type="entry name" value="DTDP-4-AMINO-4,6-DIDEOXYGALACTOSE TRANSAMINASE"/>
    <property type="match status" value="1"/>
</dbReference>
<protein>
    <submittedName>
        <fullName evidence="3">dTDP-4-amino-4,6-dideoxygalactose transaminase</fullName>
    </submittedName>
</protein>
<dbReference type="GO" id="GO:0008483">
    <property type="term" value="F:transaminase activity"/>
    <property type="evidence" value="ECO:0007669"/>
    <property type="project" value="TreeGrafter"/>
</dbReference>
<evidence type="ECO:0000256" key="2">
    <source>
        <dbReference type="RuleBase" id="RU004508"/>
    </source>
</evidence>
<comment type="similarity">
    <text evidence="2">Belongs to the DegT/DnrJ/EryC1 family.</text>
</comment>
<dbReference type="GO" id="GO:0030170">
    <property type="term" value="F:pyridoxal phosphate binding"/>
    <property type="evidence" value="ECO:0007669"/>
    <property type="project" value="TreeGrafter"/>
</dbReference>
<dbReference type="Gene3D" id="3.40.640.10">
    <property type="entry name" value="Type I PLP-dependent aspartate aminotransferase-like (Major domain)"/>
    <property type="match status" value="1"/>
</dbReference>
<gene>
    <name evidence="3" type="ORF">B0I32_117126</name>
</gene>
<dbReference type="AlphaFoldDB" id="A0A2T0MQC6"/>
<accession>A0A2T0MQC6</accession>